<organism evidence="1">
    <name type="scientific">freshwater metagenome</name>
    <dbReference type="NCBI Taxonomy" id="449393"/>
    <lineage>
        <taxon>unclassified sequences</taxon>
        <taxon>metagenomes</taxon>
        <taxon>ecological metagenomes</taxon>
    </lineage>
</organism>
<name>A0A6J6HYF3_9ZZZZ</name>
<sequence length="87" mass="10314">MGGNIVVSLNQTGEPVEFKWQGASYRVVEKPVRWFSRRQWWTEASRVQRGIGKDVLEVEMWRLQTNAGFVELMHPAPNEWRLVRTYH</sequence>
<gene>
    <name evidence="1" type="ORF">UFOPK1909_00228</name>
</gene>
<dbReference type="AlphaFoldDB" id="A0A6J6HYF3"/>
<protein>
    <submittedName>
        <fullName evidence="1">Unannotated protein</fullName>
    </submittedName>
</protein>
<dbReference type="EMBL" id="CAEZVD010000008">
    <property type="protein sequence ID" value="CAB4616525.1"/>
    <property type="molecule type" value="Genomic_DNA"/>
</dbReference>
<proteinExistence type="predicted"/>
<evidence type="ECO:0000313" key="1">
    <source>
        <dbReference type="EMBL" id="CAB4616525.1"/>
    </source>
</evidence>
<accession>A0A6J6HYF3</accession>
<reference evidence="1" key="1">
    <citation type="submission" date="2020-05" db="EMBL/GenBank/DDBJ databases">
        <authorList>
            <person name="Chiriac C."/>
            <person name="Salcher M."/>
            <person name="Ghai R."/>
            <person name="Kavagutti S V."/>
        </authorList>
    </citation>
    <scope>NUCLEOTIDE SEQUENCE</scope>
</reference>